<reference evidence="3" key="1">
    <citation type="submission" date="2014-08" db="EMBL/GenBank/DDBJ databases">
        <authorList>
            <person name="Sharma Rahul"/>
            <person name="Thines Marco"/>
        </authorList>
    </citation>
    <scope>NUCLEOTIDE SEQUENCE</scope>
</reference>
<dbReference type="AlphaFoldDB" id="A0A0F7SME8"/>
<organism evidence="3">
    <name type="scientific">Phaffia rhodozyma</name>
    <name type="common">Yeast</name>
    <name type="synonym">Xanthophyllomyces dendrorhous</name>
    <dbReference type="NCBI Taxonomy" id="264483"/>
    <lineage>
        <taxon>Eukaryota</taxon>
        <taxon>Fungi</taxon>
        <taxon>Dikarya</taxon>
        <taxon>Basidiomycota</taxon>
        <taxon>Agaricomycotina</taxon>
        <taxon>Tremellomycetes</taxon>
        <taxon>Cystofilobasidiales</taxon>
        <taxon>Mrakiaceae</taxon>
        <taxon>Phaffia</taxon>
    </lineage>
</organism>
<protein>
    <recommendedName>
        <fullName evidence="4">Mitochondrial outer membrane protein OM14 C-terminal domain-containing protein</fullName>
    </recommendedName>
</protein>
<feature type="coiled-coil region" evidence="1">
    <location>
        <begin position="107"/>
        <end position="174"/>
    </location>
</feature>
<evidence type="ECO:0000313" key="3">
    <source>
        <dbReference type="EMBL" id="CDZ98679.1"/>
    </source>
</evidence>
<evidence type="ECO:0000256" key="1">
    <source>
        <dbReference type="SAM" id="Coils"/>
    </source>
</evidence>
<name>A0A0F7SME8_PHARH</name>
<keyword evidence="2" id="KW-0472">Membrane</keyword>
<sequence length="244" mass="26911">MTRTLRSHTRPVRLPSAVFFCLHFSRNDQPSLPQSLYSLLFSLPSSFTNMATWADIAAKNAPPPSEQPHPDQALLEGHTGEAINEHPDGHGVTVVPHDFREHPETVAKEFNEKAAEEAAAAEKLVKEEAEKAKHEAEVAAKKAEEVKEAAKKEAAKLEREAASIFNKAKALISQPKVFVPIISAFDVALIGFLGYKTYIHDFSRRPFDRKVFSAITIGVGAIAALEGLGFASYFSKRDYNGKRK</sequence>
<evidence type="ECO:0000256" key="2">
    <source>
        <dbReference type="SAM" id="Phobius"/>
    </source>
</evidence>
<dbReference type="EMBL" id="LN483345">
    <property type="protein sequence ID" value="CDZ98679.1"/>
    <property type="molecule type" value="Genomic_DNA"/>
</dbReference>
<keyword evidence="2" id="KW-0812">Transmembrane</keyword>
<accession>A0A0F7SME8</accession>
<keyword evidence="2" id="KW-1133">Transmembrane helix</keyword>
<feature type="transmembrane region" description="Helical" evidence="2">
    <location>
        <begin position="211"/>
        <end position="234"/>
    </location>
</feature>
<proteinExistence type="predicted"/>
<keyword evidence="1" id="KW-0175">Coiled coil</keyword>
<feature type="transmembrane region" description="Helical" evidence="2">
    <location>
        <begin position="177"/>
        <end position="199"/>
    </location>
</feature>
<evidence type="ECO:0008006" key="4">
    <source>
        <dbReference type="Google" id="ProtNLM"/>
    </source>
</evidence>